<dbReference type="FunFam" id="3.60.40.10:FF:000008">
    <property type="entry name" value="Phosphatase 2C family protein"/>
    <property type="match status" value="1"/>
</dbReference>
<evidence type="ECO:0000256" key="2">
    <source>
        <dbReference type="ARBA" id="ARBA00001946"/>
    </source>
</evidence>
<dbReference type="Pfam" id="PF00481">
    <property type="entry name" value="PP2C"/>
    <property type="match status" value="1"/>
</dbReference>
<evidence type="ECO:0000256" key="10">
    <source>
        <dbReference type="ARBA" id="ARBA00047761"/>
    </source>
</evidence>
<gene>
    <name evidence="14" type="ORF">LITE_LOCUS27454</name>
</gene>
<evidence type="ECO:0000256" key="8">
    <source>
        <dbReference type="ARBA" id="ARBA00022912"/>
    </source>
</evidence>
<evidence type="ECO:0000256" key="4">
    <source>
        <dbReference type="ARBA" id="ARBA00013081"/>
    </source>
</evidence>
<feature type="domain" description="PPM-type phosphatase" evidence="13">
    <location>
        <begin position="50"/>
        <end position="361"/>
    </location>
</feature>
<name>A0AAV0M887_9ROSI</name>
<dbReference type="EMBL" id="CAMGYJ010000007">
    <property type="protein sequence ID" value="CAI0442947.1"/>
    <property type="molecule type" value="Genomic_DNA"/>
</dbReference>
<dbReference type="GO" id="GO:0046872">
    <property type="term" value="F:metal ion binding"/>
    <property type="evidence" value="ECO:0007669"/>
    <property type="project" value="UniProtKB-KW"/>
</dbReference>
<evidence type="ECO:0000256" key="3">
    <source>
        <dbReference type="ARBA" id="ARBA00006702"/>
    </source>
</evidence>
<dbReference type="InterPro" id="IPR036457">
    <property type="entry name" value="PPM-type-like_dom_sf"/>
</dbReference>
<evidence type="ECO:0000256" key="7">
    <source>
        <dbReference type="ARBA" id="ARBA00022842"/>
    </source>
</evidence>
<comment type="similarity">
    <text evidence="3 12">Belongs to the PP2C family.</text>
</comment>
<evidence type="ECO:0000256" key="1">
    <source>
        <dbReference type="ARBA" id="ARBA00001936"/>
    </source>
</evidence>
<evidence type="ECO:0000256" key="9">
    <source>
        <dbReference type="ARBA" id="ARBA00023211"/>
    </source>
</evidence>
<keyword evidence="9" id="KW-0464">Manganese</keyword>
<dbReference type="SUPFAM" id="SSF81606">
    <property type="entry name" value="PP2C-like"/>
    <property type="match status" value="1"/>
</dbReference>
<keyword evidence="7" id="KW-0460">Magnesium</keyword>
<dbReference type="InterPro" id="IPR001932">
    <property type="entry name" value="PPM-type_phosphatase-like_dom"/>
</dbReference>
<dbReference type="SMART" id="SM00332">
    <property type="entry name" value="PP2Cc"/>
    <property type="match status" value="1"/>
</dbReference>
<keyword evidence="5" id="KW-0479">Metal-binding</keyword>
<dbReference type="AlphaFoldDB" id="A0AAV0M887"/>
<dbReference type="PANTHER" id="PTHR47992">
    <property type="entry name" value="PROTEIN PHOSPHATASE"/>
    <property type="match status" value="1"/>
</dbReference>
<comment type="catalytic activity">
    <reaction evidence="11">
        <text>O-phospho-L-threonyl-[protein] + H2O = L-threonyl-[protein] + phosphate</text>
        <dbReference type="Rhea" id="RHEA:47004"/>
        <dbReference type="Rhea" id="RHEA-COMP:11060"/>
        <dbReference type="Rhea" id="RHEA-COMP:11605"/>
        <dbReference type="ChEBI" id="CHEBI:15377"/>
        <dbReference type="ChEBI" id="CHEBI:30013"/>
        <dbReference type="ChEBI" id="CHEBI:43474"/>
        <dbReference type="ChEBI" id="CHEBI:61977"/>
        <dbReference type="EC" id="3.1.3.16"/>
    </reaction>
</comment>
<proteinExistence type="inferred from homology"/>
<dbReference type="PROSITE" id="PS01032">
    <property type="entry name" value="PPM_1"/>
    <property type="match status" value="1"/>
</dbReference>
<dbReference type="Gene3D" id="3.60.40.10">
    <property type="entry name" value="PPM-type phosphatase domain"/>
    <property type="match status" value="1"/>
</dbReference>
<dbReference type="InterPro" id="IPR000222">
    <property type="entry name" value="PP2C_BS"/>
</dbReference>
<comment type="cofactor">
    <cofactor evidence="2">
        <name>Mg(2+)</name>
        <dbReference type="ChEBI" id="CHEBI:18420"/>
    </cofactor>
</comment>
<dbReference type="EC" id="3.1.3.16" evidence="4"/>
<dbReference type="GO" id="GO:0004722">
    <property type="term" value="F:protein serine/threonine phosphatase activity"/>
    <property type="evidence" value="ECO:0007669"/>
    <property type="project" value="UniProtKB-EC"/>
</dbReference>
<evidence type="ECO:0000313" key="15">
    <source>
        <dbReference type="Proteomes" id="UP001154282"/>
    </source>
</evidence>
<organism evidence="14 15">
    <name type="scientific">Linum tenue</name>
    <dbReference type="NCBI Taxonomy" id="586396"/>
    <lineage>
        <taxon>Eukaryota</taxon>
        <taxon>Viridiplantae</taxon>
        <taxon>Streptophyta</taxon>
        <taxon>Embryophyta</taxon>
        <taxon>Tracheophyta</taxon>
        <taxon>Spermatophyta</taxon>
        <taxon>Magnoliopsida</taxon>
        <taxon>eudicotyledons</taxon>
        <taxon>Gunneridae</taxon>
        <taxon>Pentapetalae</taxon>
        <taxon>rosids</taxon>
        <taxon>fabids</taxon>
        <taxon>Malpighiales</taxon>
        <taxon>Linaceae</taxon>
        <taxon>Linum</taxon>
    </lineage>
</organism>
<keyword evidence="6 12" id="KW-0378">Hydrolase</keyword>
<dbReference type="GO" id="GO:0016020">
    <property type="term" value="C:membrane"/>
    <property type="evidence" value="ECO:0007669"/>
    <property type="project" value="UniProtKB-ARBA"/>
</dbReference>
<evidence type="ECO:0000259" key="13">
    <source>
        <dbReference type="PROSITE" id="PS51746"/>
    </source>
</evidence>
<protein>
    <recommendedName>
        <fullName evidence="4">protein-serine/threonine phosphatase</fullName>
        <ecNumber evidence="4">3.1.3.16</ecNumber>
    </recommendedName>
</protein>
<evidence type="ECO:0000256" key="6">
    <source>
        <dbReference type="ARBA" id="ARBA00022801"/>
    </source>
</evidence>
<dbReference type="CDD" id="cd00143">
    <property type="entry name" value="PP2Cc"/>
    <property type="match status" value="1"/>
</dbReference>
<evidence type="ECO:0000256" key="12">
    <source>
        <dbReference type="RuleBase" id="RU003465"/>
    </source>
</evidence>
<keyword evidence="15" id="KW-1185">Reference proteome</keyword>
<evidence type="ECO:0000313" key="14">
    <source>
        <dbReference type="EMBL" id="CAI0442947.1"/>
    </source>
</evidence>
<comment type="catalytic activity">
    <reaction evidence="10">
        <text>O-phospho-L-seryl-[protein] + H2O = L-seryl-[protein] + phosphate</text>
        <dbReference type="Rhea" id="RHEA:20629"/>
        <dbReference type="Rhea" id="RHEA-COMP:9863"/>
        <dbReference type="Rhea" id="RHEA-COMP:11604"/>
        <dbReference type="ChEBI" id="CHEBI:15377"/>
        <dbReference type="ChEBI" id="CHEBI:29999"/>
        <dbReference type="ChEBI" id="CHEBI:43474"/>
        <dbReference type="ChEBI" id="CHEBI:83421"/>
        <dbReference type="EC" id="3.1.3.16"/>
    </reaction>
</comment>
<dbReference type="Proteomes" id="UP001154282">
    <property type="component" value="Unassembled WGS sequence"/>
</dbReference>
<evidence type="ECO:0000256" key="11">
    <source>
        <dbReference type="ARBA" id="ARBA00048336"/>
    </source>
</evidence>
<comment type="caution">
    <text evidence="14">The sequence shown here is derived from an EMBL/GenBank/DDBJ whole genome shotgun (WGS) entry which is preliminary data.</text>
</comment>
<accession>A0AAV0M887</accession>
<reference evidence="14" key="1">
    <citation type="submission" date="2022-08" db="EMBL/GenBank/DDBJ databases">
        <authorList>
            <person name="Gutierrez-Valencia J."/>
        </authorList>
    </citation>
    <scope>NUCLEOTIDE SEQUENCE</scope>
</reference>
<keyword evidence="8 12" id="KW-0904">Protein phosphatase</keyword>
<comment type="cofactor">
    <cofactor evidence="1">
        <name>Mn(2+)</name>
        <dbReference type="ChEBI" id="CHEBI:29035"/>
    </cofactor>
</comment>
<dbReference type="InterPro" id="IPR015655">
    <property type="entry name" value="PP2C"/>
</dbReference>
<evidence type="ECO:0000256" key="5">
    <source>
        <dbReference type="ARBA" id="ARBA00022723"/>
    </source>
</evidence>
<dbReference type="PROSITE" id="PS51746">
    <property type="entry name" value="PPM_2"/>
    <property type="match status" value="1"/>
</dbReference>
<sequence length="408" mass="45718">MVSTTILRFVSSCWRPVVDGESIKRVGDASTGRVDGLLWYKDFGRHVNGEFSMAVIQANNLLEDQSQLESGPLSSVESGPRGTFVGVYDGHGGPEAARFVNERLFENIKKFTSEGRGMSSDVITKAFLTTDEEFLGLVKSQWLNKPQIASVGACCLVGVVCSGLLYIANAGDSRVVLGRIEKTTKQQEEVKAVQLSSEHNASMESVREELRQLHPDDPQIVVPKHNVWRVKGIIQVSRSLGDAYLKRAEFNREPLLAKFRLSQSFEKPILLAEPTIEVHKLTPEDQFLIFASDGLWEHLTNQEAVDIVHNSHRNGVARKLLKAALQEAAKKREMRYSDLEKIDRGVRRHFHDDITIIVLFLDSNTISRSTSRNPRVSIRGGGVPSWAARVRMGDREMRRNERVLSKST</sequence>